<dbReference type="SMART" id="SM00448">
    <property type="entry name" value="REC"/>
    <property type="match status" value="1"/>
</dbReference>
<keyword evidence="3" id="KW-0805">Transcription regulation</keyword>
<dbReference type="PANTHER" id="PTHR48111:SF4">
    <property type="entry name" value="DNA-BINDING DUAL TRANSCRIPTIONAL REGULATOR OMPR"/>
    <property type="match status" value="1"/>
</dbReference>
<dbReference type="GO" id="GO:0005829">
    <property type="term" value="C:cytosol"/>
    <property type="evidence" value="ECO:0007669"/>
    <property type="project" value="TreeGrafter"/>
</dbReference>
<dbReference type="CDD" id="cd00383">
    <property type="entry name" value="trans_reg_C"/>
    <property type="match status" value="1"/>
</dbReference>
<dbReference type="Proteomes" id="UP000295122">
    <property type="component" value="Unassembled WGS sequence"/>
</dbReference>
<proteinExistence type="predicted"/>
<feature type="domain" description="OmpR/PhoB-type" evidence="9">
    <location>
        <begin position="142"/>
        <end position="238"/>
    </location>
</feature>
<feature type="domain" description="Response regulatory" evidence="8">
    <location>
        <begin position="14"/>
        <end position="128"/>
    </location>
</feature>
<organism evidence="10 11">
    <name type="scientific">Enterovirga rhinocerotis</name>
    <dbReference type="NCBI Taxonomy" id="1339210"/>
    <lineage>
        <taxon>Bacteria</taxon>
        <taxon>Pseudomonadati</taxon>
        <taxon>Pseudomonadota</taxon>
        <taxon>Alphaproteobacteria</taxon>
        <taxon>Hyphomicrobiales</taxon>
        <taxon>Methylobacteriaceae</taxon>
        <taxon>Enterovirga</taxon>
    </lineage>
</organism>
<evidence type="ECO:0000259" key="8">
    <source>
        <dbReference type="PROSITE" id="PS50110"/>
    </source>
</evidence>
<evidence type="ECO:0000256" key="2">
    <source>
        <dbReference type="ARBA" id="ARBA00023012"/>
    </source>
</evidence>
<dbReference type="InterPro" id="IPR011006">
    <property type="entry name" value="CheY-like_superfamily"/>
</dbReference>
<dbReference type="InterPro" id="IPR001867">
    <property type="entry name" value="OmpR/PhoB-type_DNA-bd"/>
</dbReference>
<evidence type="ECO:0000313" key="10">
    <source>
        <dbReference type="EMBL" id="TDR93214.1"/>
    </source>
</evidence>
<dbReference type="GO" id="GO:0000156">
    <property type="term" value="F:phosphorelay response regulator activity"/>
    <property type="evidence" value="ECO:0007669"/>
    <property type="project" value="TreeGrafter"/>
</dbReference>
<evidence type="ECO:0000256" key="7">
    <source>
        <dbReference type="PROSITE-ProRule" id="PRU01091"/>
    </source>
</evidence>
<dbReference type="Pfam" id="PF00072">
    <property type="entry name" value="Response_reg"/>
    <property type="match status" value="1"/>
</dbReference>
<dbReference type="GO" id="GO:0000976">
    <property type="term" value="F:transcription cis-regulatory region binding"/>
    <property type="evidence" value="ECO:0007669"/>
    <property type="project" value="TreeGrafter"/>
</dbReference>
<dbReference type="Gene3D" id="6.10.250.690">
    <property type="match status" value="1"/>
</dbReference>
<dbReference type="InterPro" id="IPR001789">
    <property type="entry name" value="Sig_transdc_resp-reg_receiver"/>
</dbReference>
<dbReference type="InterPro" id="IPR036388">
    <property type="entry name" value="WH-like_DNA-bd_sf"/>
</dbReference>
<evidence type="ECO:0000256" key="6">
    <source>
        <dbReference type="PROSITE-ProRule" id="PRU00169"/>
    </source>
</evidence>
<dbReference type="Pfam" id="PF00486">
    <property type="entry name" value="Trans_reg_C"/>
    <property type="match status" value="1"/>
</dbReference>
<dbReference type="PROSITE" id="PS50110">
    <property type="entry name" value="RESPONSE_REGULATORY"/>
    <property type="match status" value="1"/>
</dbReference>
<dbReference type="OrthoDB" id="9802426at2"/>
<evidence type="ECO:0000256" key="3">
    <source>
        <dbReference type="ARBA" id="ARBA00023015"/>
    </source>
</evidence>
<dbReference type="Gene3D" id="3.40.50.2300">
    <property type="match status" value="1"/>
</dbReference>
<dbReference type="InterPro" id="IPR016032">
    <property type="entry name" value="Sig_transdc_resp-reg_C-effctor"/>
</dbReference>
<dbReference type="PROSITE" id="PS51755">
    <property type="entry name" value="OMPR_PHOB"/>
    <property type="match status" value="1"/>
</dbReference>
<evidence type="ECO:0000259" key="9">
    <source>
        <dbReference type="PROSITE" id="PS51755"/>
    </source>
</evidence>
<comment type="caution">
    <text evidence="10">The sequence shown here is derived from an EMBL/GenBank/DDBJ whole genome shotgun (WGS) entry which is preliminary data.</text>
</comment>
<keyword evidence="11" id="KW-1185">Reference proteome</keyword>
<protein>
    <submittedName>
        <fullName evidence="10">Two-component system phosphate regulon response regulator OmpR</fullName>
    </submittedName>
</protein>
<dbReference type="PANTHER" id="PTHR48111">
    <property type="entry name" value="REGULATOR OF RPOS"/>
    <property type="match status" value="1"/>
</dbReference>
<accession>A0A4R7C425</accession>
<evidence type="ECO:0000256" key="1">
    <source>
        <dbReference type="ARBA" id="ARBA00022553"/>
    </source>
</evidence>
<dbReference type="SMART" id="SM00862">
    <property type="entry name" value="Trans_reg_C"/>
    <property type="match status" value="1"/>
</dbReference>
<name>A0A4R7C425_9HYPH</name>
<keyword evidence="4 7" id="KW-0238">DNA-binding</keyword>
<dbReference type="GO" id="GO:0032993">
    <property type="term" value="C:protein-DNA complex"/>
    <property type="evidence" value="ECO:0007669"/>
    <property type="project" value="TreeGrafter"/>
</dbReference>
<dbReference type="GO" id="GO:0006355">
    <property type="term" value="P:regulation of DNA-templated transcription"/>
    <property type="evidence" value="ECO:0007669"/>
    <property type="project" value="InterPro"/>
</dbReference>
<dbReference type="SUPFAM" id="SSF52172">
    <property type="entry name" value="CheY-like"/>
    <property type="match status" value="1"/>
</dbReference>
<dbReference type="AlphaFoldDB" id="A0A4R7C425"/>
<keyword evidence="2" id="KW-0902">Two-component regulatory system</keyword>
<dbReference type="Gene3D" id="1.10.10.10">
    <property type="entry name" value="Winged helix-like DNA-binding domain superfamily/Winged helix DNA-binding domain"/>
    <property type="match status" value="1"/>
</dbReference>
<dbReference type="SUPFAM" id="SSF46894">
    <property type="entry name" value="C-terminal effector domain of the bipartite response regulators"/>
    <property type="match status" value="1"/>
</dbReference>
<evidence type="ECO:0000313" key="11">
    <source>
        <dbReference type="Proteomes" id="UP000295122"/>
    </source>
</evidence>
<dbReference type="EMBL" id="SNZR01000011">
    <property type="protein sequence ID" value="TDR93214.1"/>
    <property type="molecule type" value="Genomic_DNA"/>
</dbReference>
<keyword evidence="5" id="KW-0804">Transcription</keyword>
<evidence type="ECO:0000256" key="5">
    <source>
        <dbReference type="ARBA" id="ARBA00023163"/>
    </source>
</evidence>
<keyword evidence="1 6" id="KW-0597">Phosphoprotein</keyword>
<gene>
    <name evidence="10" type="ORF">EV668_0470</name>
</gene>
<sequence length="240" mass="26554">MTSPRTDPPDDAPHILVVDDDRRLRELLSRFLRERGYRVTTAASAPDARAKSRNVVFDAIVLDVMMPGESGVEFLRGRRAEGCALPVLMLTAQAEPEDRIKGLETGADDYLTKPFDPRELILRLGNILKRAPQAEAETKPLPATIRFGPFTFRFDRGELARGGEVIRITDREREILALLGQRGGGEVSREELSGGAGGGPNERAVDVQMNRLRRKIELDPANPAFLQTVRGVGYRLVIDA</sequence>
<feature type="modified residue" description="4-aspartylphosphate" evidence="6">
    <location>
        <position position="63"/>
    </location>
</feature>
<evidence type="ECO:0000256" key="4">
    <source>
        <dbReference type="ARBA" id="ARBA00023125"/>
    </source>
</evidence>
<reference evidence="10 11" key="1">
    <citation type="submission" date="2019-03" db="EMBL/GenBank/DDBJ databases">
        <title>Genomic Encyclopedia of Type Strains, Phase IV (KMG-IV): sequencing the most valuable type-strain genomes for metagenomic binning, comparative biology and taxonomic classification.</title>
        <authorList>
            <person name="Goeker M."/>
        </authorList>
    </citation>
    <scope>NUCLEOTIDE SEQUENCE [LARGE SCALE GENOMIC DNA]</scope>
    <source>
        <strain evidence="10 11">DSM 25903</strain>
    </source>
</reference>
<dbReference type="InterPro" id="IPR039420">
    <property type="entry name" value="WalR-like"/>
</dbReference>
<dbReference type="CDD" id="cd17574">
    <property type="entry name" value="REC_OmpR"/>
    <property type="match status" value="1"/>
</dbReference>
<dbReference type="RefSeq" id="WP_133768237.1">
    <property type="nucleotide sequence ID" value="NZ_SNZR01000011.1"/>
</dbReference>
<feature type="DNA-binding region" description="OmpR/PhoB-type" evidence="7">
    <location>
        <begin position="142"/>
        <end position="238"/>
    </location>
</feature>